<keyword evidence="4" id="KW-1185">Reference proteome</keyword>
<accession>A0A9W4QXE9</accession>
<dbReference type="EMBL" id="CAMAPD010000004">
    <property type="protein sequence ID" value="CAH9054830.1"/>
    <property type="molecule type" value="Genomic_DNA"/>
</dbReference>
<dbReference type="RefSeq" id="WP_261592297.1">
    <property type="nucleotide sequence ID" value="NZ_CAMAPC010000006.1"/>
</dbReference>
<proteinExistence type="predicted"/>
<dbReference type="Proteomes" id="UP001152485">
    <property type="component" value="Unassembled WGS sequence"/>
</dbReference>
<evidence type="ECO:0000313" key="2">
    <source>
        <dbReference type="EMBL" id="CAH9054830.1"/>
    </source>
</evidence>
<dbReference type="GO" id="GO:0016020">
    <property type="term" value="C:membrane"/>
    <property type="evidence" value="ECO:0007669"/>
    <property type="project" value="GOC"/>
</dbReference>
<evidence type="ECO:0000313" key="5">
    <source>
        <dbReference type="Proteomes" id="UP001152485"/>
    </source>
</evidence>
<dbReference type="Pfam" id="PF06127">
    <property type="entry name" value="Mpo1-like"/>
    <property type="match status" value="1"/>
</dbReference>
<protein>
    <recommendedName>
        <fullName evidence="6">DUF962 domain-containing protein</fullName>
    </recommendedName>
</protein>
<dbReference type="GO" id="GO:0046521">
    <property type="term" value="P:sphingoid catabolic process"/>
    <property type="evidence" value="ECO:0007669"/>
    <property type="project" value="TreeGrafter"/>
</dbReference>
<evidence type="ECO:0000313" key="4">
    <source>
        <dbReference type="Proteomes" id="UP001152467"/>
    </source>
</evidence>
<dbReference type="InterPro" id="IPR009305">
    <property type="entry name" value="Mpo1-like"/>
</dbReference>
<reference evidence="3 5" key="1">
    <citation type="submission" date="2022-07" db="EMBL/GenBank/DDBJ databases">
        <authorList>
            <person name="Criscuolo A."/>
        </authorList>
    </citation>
    <scope>NUCLEOTIDE SEQUENCE</scope>
    <source>
        <strain evidence="5">CIP 111951</strain>
        <strain evidence="3">CIP111854</strain>
        <strain evidence="2">CIP111951</strain>
    </source>
</reference>
<evidence type="ECO:0000313" key="3">
    <source>
        <dbReference type="EMBL" id="CAH9057524.1"/>
    </source>
</evidence>
<feature type="transmembrane region" description="Helical" evidence="1">
    <location>
        <begin position="100"/>
        <end position="121"/>
    </location>
</feature>
<dbReference type="PANTHER" id="PTHR28026:SF9">
    <property type="entry name" value="2-HYDROXY-PALMITIC ACID DIOXYGENASE MPO1"/>
    <property type="match status" value="1"/>
</dbReference>
<evidence type="ECO:0008006" key="6">
    <source>
        <dbReference type="Google" id="ProtNLM"/>
    </source>
</evidence>
<feature type="transmembrane region" description="Helical" evidence="1">
    <location>
        <begin position="21"/>
        <end position="43"/>
    </location>
</feature>
<name>A0A9W4QXE9_9GAMM</name>
<dbReference type="AlphaFoldDB" id="A0A9W4QXE9"/>
<sequence length="169" mass="19251">MKTLEQQLVNYAKYHRDKRNIATHFFGIPVIVIAVIFLLYIPILEMNTVILTPALIVTLLSCAYYIRLDFRLGALMSVCLALIYAGVKQCYLVWPYAEVWFYSIGVVLFVIGWVVQFIGHYFEGKKPAFVDDLMGLIIGPLFVVVEGLFLLGLMKHLEQQIIAKAGAYR</sequence>
<dbReference type="PANTHER" id="PTHR28026">
    <property type="entry name" value="DUF962 DOMAIN PROTEIN (AFU_ORTHOLOGUE AFUA_8G05310)"/>
    <property type="match status" value="1"/>
</dbReference>
<evidence type="ECO:0000256" key="1">
    <source>
        <dbReference type="SAM" id="Phobius"/>
    </source>
</evidence>
<feature type="transmembrane region" description="Helical" evidence="1">
    <location>
        <begin position="73"/>
        <end position="94"/>
    </location>
</feature>
<keyword evidence="1" id="KW-0812">Transmembrane</keyword>
<keyword evidence="1" id="KW-0472">Membrane</keyword>
<dbReference type="Proteomes" id="UP001152467">
    <property type="component" value="Unassembled WGS sequence"/>
</dbReference>
<feature type="transmembrane region" description="Helical" evidence="1">
    <location>
        <begin position="133"/>
        <end position="154"/>
    </location>
</feature>
<comment type="caution">
    <text evidence="3">The sequence shown here is derived from an EMBL/GenBank/DDBJ whole genome shotgun (WGS) entry which is preliminary data.</text>
</comment>
<gene>
    <name evidence="3" type="ORF">PSECIP111854_02015</name>
    <name evidence="2" type="ORF">PSECIP111951_01118</name>
</gene>
<dbReference type="EMBL" id="CAMAPC010000006">
    <property type="protein sequence ID" value="CAH9057524.1"/>
    <property type="molecule type" value="Genomic_DNA"/>
</dbReference>
<keyword evidence="1" id="KW-1133">Transmembrane helix</keyword>
<organism evidence="3 4">
    <name type="scientific">Pseudoalteromonas holothuriae</name>
    <dbReference type="NCBI Taxonomy" id="2963714"/>
    <lineage>
        <taxon>Bacteria</taxon>
        <taxon>Pseudomonadati</taxon>
        <taxon>Pseudomonadota</taxon>
        <taxon>Gammaproteobacteria</taxon>
        <taxon>Alteromonadales</taxon>
        <taxon>Pseudoalteromonadaceae</taxon>
        <taxon>Pseudoalteromonas</taxon>
    </lineage>
</organism>